<gene>
    <name evidence="1" type="ORF">NPD8_3973</name>
</gene>
<organism evidence="1">
    <name type="scientific">Clostridium botulinum</name>
    <dbReference type="NCBI Taxonomy" id="1491"/>
    <lineage>
        <taxon>Bacteria</taxon>
        <taxon>Bacillati</taxon>
        <taxon>Bacillota</taxon>
        <taxon>Clostridia</taxon>
        <taxon>Eubacteriales</taxon>
        <taxon>Clostridiaceae</taxon>
        <taxon>Clostridium</taxon>
    </lineage>
</organism>
<dbReference type="EMBL" id="CP015723">
    <property type="protein sequence ID" value="APU87368.1"/>
    <property type="molecule type" value="Genomic_DNA"/>
</dbReference>
<reference evidence="1" key="1">
    <citation type="submission" date="2016-05" db="EMBL/GenBank/DDBJ databases">
        <authorList>
            <person name="Lavstsen T."/>
            <person name="Jespersen J.S."/>
        </authorList>
    </citation>
    <scope>NUCLEOTIDE SEQUENCE</scope>
    <source>
        <strain evidence="1">CDC69096</strain>
        <plasmid evidence="1">pNPD8_2</plasmid>
    </source>
</reference>
<name>A0A1L7JNL8_CLOBO</name>
<dbReference type="AlphaFoldDB" id="A0A1L7JNL8"/>
<proteinExistence type="predicted"/>
<keyword evidence="1" id="KW-0614">Plasmid</keyword>
<sequence length="71" mass="8539">MFLKLKLPKEYKLIKTKKSLIEEAVLNRNCVASYDDKINKGKSVIYTRIYKNKRYTIEIKRKLLKVNILFM</sequence>
<evidence type="ECO:0000313" key="1">
    <source>
        <dbReference type="EMBL" id="APU87368.1"/>
    </source>
</evidence>
<protein>
    <submittedName>
        <fullName evidence="1">Putative Cpp50 domain protein</fullName>
    </submittedName>
</protein>
<geneLocation type="plasmid" evidence="1">
    <name>pNPD8_2</name>
</geneLocation>
<accession>A0A1L7JNL8</accession>